<name>A0A8K0EVB6_BRALA</name>
<evidence type="ECO:0000313" key="1">
    <source>
        <dbReference type="EMBL" id="CAH1264031.1"/>
    </source>
</evidence>
<protein>
    <submittedName>
        <fullName evidence="1">Hypp2817 protein</fullName>
    </submittedName>
</protein>
<evidence type="ECO:0000313" key="2">
    <source>
        <dbReference type="Proteomes" id="UP000838412"/>
    </source>
</evidence>
<dbReference type="Proteomes" id="UP000838412">
    <property type="component" value="Chromosome 4"/>
</dbReference>
<gene>
    <name evidence="1" type="primary">Hypp2817</name>
    <name evidence="1" type="ORF">BLAG_LOCUS18528</name>
</gene>
<accession>A0A8K0EVB6</accession>
<dbReference type="EMBL" id="OV696689">
    <property type="protein sequence ID" value="CAH1264031.1"/>
    <property type="molecule type" value="Genomic_DNA"/>
</dbReference>
<proteinExistence type="predicted"/>
<dbReference type="OrthoDB" id="5974805at2759"/>
<reference evidence="1" key="1">
    <citation type="submission" date="2022-01" db="EMBL/GenBank/DDBJ databases">
        <authorList>
            <person name="Braso-Vives M."/>
        </authorList>
    </citation>
    <scope>NUCLEOTIDE SEQUENCE</scope>
</reference>
<keyword evidence="2" id="KW-1185">Reference proteome</keyword>
<sequence length="257" mass="29282">MRCSKGGSSFLVEGPPRVQNSVRREWHFPDWELREPFDPREAMQEAKQRQIRFVDFQGRPWDDSNPQPPSVQDVASGCYTIRSLTCSFGIPTKKKQSFKSLRLDILSDSTVGLKTLQRFVGKAVSFILAVPAARLFTRECNAAIGKAIKKGGRIRIVGDLRKEIQYWAFVDDWGDDWPWKEERHVVVSIASDASGAKWGGVIQVDSPGAVIVGDMWLPHEKPWEFQARKPWPCIESRKRQGLRSSAPEWMLSWIVAQ</sequence>
<dbReference type="AlphaFoldDB" id="A0A8K0EVB6"/>
<organism evidence="1 2">
    <name type="scientific">Branchiostoma lanceolatum</name>
    <name type="common">Common lancelet</name>
    <name type="synonym">Amphioxus lanceolatum</name>
    <dbReference type="NCBI Taxonomy" id="7740"/>
    <lineage>
        <taxon>Eukaryota</taxon>
        <taxon>Metazoa</taxon>
        <taxon>Chordata</taxon>
        <taxon>Cephalochordata</taxon>
        <taxon>Leptocardii</taxon>
        <taxon>Amphioxiformes</taxon>
        <taxon>Branchiostomatidae</taxon>
        <taxon>Branchiostoma</taxon>
    </lineage>
</organism>